<dbReference type="InterPro" id="IPR036691">
    <property type="entry name" value="Endo/exonu/phosph_ase_sf"/>
</dbReference>
<evidence type="ECO:0000256" key="1">
    <source>
        <dbReference type="SAM" id="MobiDB-lite"/>
    </source>
</evidence>
<feature type="compositionally biased region" description="Polar residues" evidence="1">
    <location>
        <begin position="297"/>
        <end position="313"/>
    </location>
</feature>
<dbReference type="GO" id="GO:0004439">
    <property type="term" value="F:phosphatidylinositol-4,5-bisphosphate 5-phosphatase activity"/>
    <property type="evidence" value="ECO:0007669"/>
    <property type="project" value="TreeGrafter"/>
</dbReference>
<dbReference type="PANTHER" id="PTHR11200:SF275">
    <property type="entry name" value="LD06095P"/>
    <property type="match status" value="1"/>
</dbReference>
<dbReference type="InterPro" id="IPR046985">
    <property type="entry name" value="IP5"/>
</dbReference>
<evidence type="ECO:0000313" key="3">
    <source>
        <dbReference type="EMBL" id="CAE4665743.1"/>
    </source>
</evidence>
<feature type="region of interest" description="Disordered" evidence="1">
    <location>
        <begin position="1"/>
        <end position="42"/>
    </location>
</feature>
<feature type="compositionally biased region" description="Basic and acidic residues" evidence="1">
    <location>
        <begin position="15"/>
        <end position="37"/>
    </location>
</feature>
<dbReference type="EMBL" id="HBNS01059572">
    <property type="protein sequence ID" value="CAE4665743.1"/>
    <property type="molecule type" value="Transcribed_RNA"/>
</dbReference>
<dbReference type="SUPFAM" id="SSF56219">
    <property type="entry name" value="DNase I-like"/>
    <property type="match status" value="1"/>
</dbReference>
<proteinExistence type="predicted"/>
<name>A0A6S9ALD3_9STRA</name>
<dbReference type="Pfam" id="PF22669">
    <property type="entry name" value="Exo_endo_phos2"/>
    <property type="match status" value="2"/>
</dbReference>
<feature type="domain" description="Inositol polyphosphate-related phosphatase" evidence="2">
    <location>
        <begin position="128"/>
        <end position="557"/>
    </location>
</feature>
<dbReference type="GO" id="GO:0046856">
    <property type="term" value="P:phosphatidylinositol dephosphorylation"/>
    <property type="evidence" value="ECO:0007669"/>
    <property type="project" value="InterPro"/>
</dbReference>
<protein>
    <recommendedName>
        <fullName evidence="2">Inositol polyphosphate-related phosphatase domain-containing protein</fullName>
    </recommendedName>
</protein>
<gene>
    <name evidence="3" type="ORF">DBRI00130_LOCUS42840</name>
</gene>
<dbReference type="PANTHER" id="PTHR11200">
    <property type="entry name" value="INOSITOL 5-PHOSPHATASE"/>
    <property type="match status" value="1"/>
</dbReference>
<sequence length="581" mass="65333">MSSNHFLPPLSTNIHDPKPREKEKRSSTKRERTRLEQEETTTTINGDGIFRKSQSSELDSLLTDDAVATNTMFQAYNPKLVNSYESVDEYSQIWPEPFDDAKATKEGRAPKELPPTYDEIRRQVEFTGNVVVRVVTWNQEAKHYPAVEDLVKHLIPQRIFHVVAVGTQECENDFCRSVLNPSKAKWETRLAETLGPDYKMVCCHALQASHIAVCVHKAIVHLVSDIKSHAVPTGVYDTLGNKGGIGVSLNIGISSFCFLNAHLAAHQNQMCRRTQEFMRISHEVAKTIGISKKPGSMDSSSDGDTNDSCGDSASAESNEGMMMMVNNADSKESSDSSSTASSTCKACSFGPSGGCVMCSSCRGTKTTIGGRGVTAHPSCTKINPLSTAFDFVFWAGDFNYRINGTRDIIDNLLENNMHRILINNDQLMMLMQYDPLFKGLKEGPITFRPTYKFDKESGKFLSLDKYIYFLFPHELKKMTHMHTHIILKHFSRHHPNNNNIDTYDTSAKRRIPSWTDRILYKAQTNVDLISYSSAQNIRTSDHRPVYSTFTAKIDFDECHDYDNIQVPLWSCQVKSEVCVIS</sequence>
<dbReference type="SMART" id="SM00128">
    <property type="entry name" value="IPPc"/>
    <property type="match status" value="1"/>
</dbReference>
<accession>A0A6S9ALD3</accession>
<dbReference type="InterPro" id="IPR000300">
    <property type="entry name" value="IPPc"/>
</dbReference>
<dbReference type="AlphaFoldDB" id="A0A6S9ALD3"/>
<dbReference type="Gene3D" id="3.60.10.10">
    <property type="entry name" value="Endonuclease/exonuclease/phosphatase"/>
    <property type="match status" value="1"/>
</dbReference>
<organism evidence="3">
    <name type="scientific">Ditylum brightwellii</name>
    <dbReference type="NCBI Taxonomy" id="49249"/>
    <lineage>
        <taxon>Eukaryota</taxon>
        <taxon>Sar</taxon>
        <taxon>Stramenopiles</taxon>
        <taxon>Ochrophyta</taxon>
        <taxon>Bacillariophyta</taxon>
        <taxon>Mediophyceae</taxon>
        <taxon>Lithodesmiophycidae</taxon>
        <taxon>Lithodesmiales</taxon>
        <taxon>Lithodesmiaceae</taxon>
        <taxon>Ditylum</taxon>
    </lineage>
</organism>
<evidence type="ECO:0000259" key="2">
    <source>
        <dbReference type="SMART" id="SM00128"/>
    </source>
</evidence>
<feature type="region of interest" description="Disordered" evidence="1">
    <location>
        <begin position="289"/>
        <end position="313"/>
    </location>
</feature>
<reference evidence="3" key="1">
    <citation type="submission" date="2021-01" db="EMBL/GenBank/DDBJ databases">
        <authorList>
            <person name="Corre E."/>
            <person name="Pelletier E."/>
            <person name="Niang G."/>
            <person name="Scheremetjew M."/>
            <person name="Finn R."/>
            <person name="Kale V."/>
            <person name="Holt S."/>
            <person name="Cochrane G."/>
            <person name="Meng A."/>
            <person name="Brown T."/>
            <person name="Cohen L."/>
        </authorList>
    </citation>
    <scope>NUCLEOTIDE SEQUENCE</scope>
    <source>
        <strain evidence="3">GSO104</strain>
    </source>
</reference>
<feature type="compositionally biased region" description="Polar residues" evidence="1">
    <location>
        <begin position="1"/>
        <end position="14"/>
    </location>
</feature>